<dbReference type="KEGG" id="cyc:PCC7424_1382"/>
<sequence>MENTDKRILVLGSDLSTKLVTSYPWDKLPEGLNVADYDVVIVNFIDLYEPEYSNLVELDKLPARSDFYHLLFSNNSEIIFLGYPVTINQKKMSSNNYSYYYATFYWEKWLPLMPKFILNKGESIKIIQPNFDYYFKNIKCYCYYLENNNILNITQDLRLPENMIAIQNLIDYEFNDFDFKINVMAETRFQKAIAFELKFIAVGRNSYEKLYIIKESGKVIWLPPTTEIPQDEGIRLILKERYGLELTQVQPSWLSAYQLPHQIPLEEKITQYQEKIKRLESQVQASQEQLQHETRFLQLLYEQGKALEIVVRDTLSLLGAEVEKAEKGKEDGRFTDTQGRKGMLEIKGKTGTLALKDINQLDRRVRDAKILEGKDYKGIVIINAHRDKPPNQRPDPFPANCIETAEQTAKQCLMTTSQLFRALCDHQEGKLNIEEFWDAIFNTNGVCPLPDIELQDIETCNNSVGMVGDAHPTMMNFENKT</sequence>
<gene>
    <name evidence="2" type="ordered locus">PCC7424_1382</name>
</gene>
<keyword evidence="1" id="KW-0175">Coiled coil</keyword>
<dbReference type="AlphaFoldDB" id="B7K7Q8"/>
<evidence type="ECO:0000313" key="3">
    <source>
        <dbReference type="Proteomes" id="UP000002384"/>
    </source>
</evidence>
<dbReference type="Proteomes" id="UP000002384">
    <property type="component" value="Chromosome"/>
</dbReference>
<proteinExistence type="predicted"/>
<dbReference type="RefSeq" id="WP_012598772.1">
    <property type="nucleotide sequence ID" value="NC_011729.1"/>
</dbReference>
<dbReference type="EMBL" id="CP001291">
    <property type="protein sequence ID" value="ACK69826.1"/>
    <property type="molecule type" value="Genomic_DNA"/>
</dbReference>
<reference evidence="3" key="1">
    <citation type="journal article" date="2011" name="MBio">
        <title>Novel metabolic attributes of the genus Cyanothece, comprising a group of unicellular nitrogen-fixing Cyanobacteria.</title>
        <authorList>
            <person name="Bandyopadhyay A."/>
            <person name="Elvitigala T."/>
            <person name="Welsh E."/>
            <person name="Stockel J."/>
            <person name="Liberton M."/>
            <person name="Min H."/>
            <person name="Sherman L.A."/>
            <person name="Pakrasi H.B."/>
        </authorList>
    </citation>
    <scope>NUCLEOTIDE SEQUENCE [LARGE SCALE GENOMIC DNA]</scope>
    <source>
        <strain evidence="3">PCC 7424</strain>
    </source>
</reference>
<accession>B7K7Q8</accession>
<evidence type="ECO:0000256" key="1">
    <source>
        <dbReference type="SAM" id="Coils"/>
    </source>
</evidence>
<dbReference type="HOGENOM" id="CLU_567086_0_0_3"/>
<protein>
    <submittedName>
        <fullName evidence="2">Uncharacterized protein</fullName>
    </submittedName>
</protein>
<feature type="coiled-coil region" evidence="1">
    <location>
        <begin position="262"/>
        <end position="289"/>
    </location>
</feature>
<organism evidence="2 3">
    <name type="scientific">Gloeothece citriformis (strain PCC 7424)</name>
    <name type="common">Cyanothece sp. (strain PCC 7424)</name>
    <dbReference type="NCBI Taxonomy" id="65393"/>
    <lineage>
        <taxon>Bacteria</taxon>
        <taxon>Bacillati</taxon>
        <taxon>Cyanobacteriota</taxon>
        <taxon>Cyanophyceae</taxon>
        <taxon>Oscillatoriophycideae</taxon>
        <taxon>Chroococcales</taxon>
        <taxon>Aphanothecaceae</taxon>
        <taxon>Gloeothece</taxon>
        <taxon>Gloeothece citriformis</taxon>
    </lineage>
</organism>
<name>B7K7Q8_GLOC7</name>
<evidence type="ECO:0000313" key="2">
    <source>
        <dbReference type="EMBL" id="ACK69826.1"/>
    </source>
</evidence>
<dbReference type="OrthoDB" id="581044at2"/>
<keyword evidence="3" id="KW-1185">Reference proteome</keyword>